<protein>
    <submittedName>
        <fullName evidence="7">Lysoplasmalogenase</fullName>
    </submittedName>
</protein>
<evidence type="ECO:0000256" key="4">
    <source>
        <dbReference type="ARBA" id="ARBA00022989"/>
    </source>
</evidence>
<organism evidence="7 8">
    <name type="scientific">Tumebacillus lacus</name>
    <dbReference type="NCBI Taxonomy" id="2995335"/>
    <lineage>
        <taxon>Bacteria</taxon>
        <taxon>Bacillati</taxon>
        <taxon>Bacillota</taxon>
        <taxon>Bacilli</taxon>
        <taxon>Bacillales</taxon>
        <taxon>Alicyclobacillaceae</taxon>
        <taxon>Tumebacillus</taxon>
    </lineage>
</organism>
<comment type="caution">
    <text evidence="7">The sequence shown here is derived from an EMBL/GenBank/DDBJ whole genome shotgun (WGS) entry which is preliminary data.</text>
</comment>
<accession>A0ABT3X1X4</accession>
<keyword evidence="3 6" id="KW-0812">Transmembrane</keyword>
<evidence type="ECO:0000313" key="8">
    <source>
        <dbReference type="Proteomes" id="UP001208017"/>
    </source>
</evidence>
<dbReference type="Proteomes" id="UP001208017">
    <property type="component" value="Unassembled WGS sequence"/>
</dbReference>
<dbReference type="Pfam" id="PF07947">
    <property type="entry name" value="YhhN"/>
    <property type="match status" value="1"/>
</dbReference>
<evidence type="ECO:0000256" key="5">
    <source>
        <dbReference type="ARBA" id="ARBA00023136"/>
    </source>
</evidence>
<dbReference type="PANTHER" id="PTHR31885:SF6">
    <property type="entry name" value="GH04784P"/>
    <property type="match status" value="1"/>
</dbReference>
<evidence type="ECO:0000256" key="2">
    <source>
        <dbReference type="ARBA" id="ARBA00007375"/>
    </source>
</evidence>
<evidence type="ECO:0000256" key="6">
    <source>
        <dbReference type="SAM" id="Phobius"/>
    </source>
</evidence>
<dbReference type="InterPro" id="IPR012506">
    <property type="entry name" value="TMEM86B-like"/>
</dbReference>
<keyword evidence="5 6" id="KW-0472">Membrane</keyword>
<feature type="transmembrane region" description="Helical" evidence="6">
    <location>
        <begin position="52"/>
        <end position="72"/>
    </location>
</feature>
<reference evidence="7 8" key="1">
    <citation type="submission" date="2022-11" db="EMBL/GenBank/DDBJ databases">
        <title>Study of microbial diversity in lake waters.</title>
        <authorList>
            <person name="Zhang J."/>
        </authorList>
    </citation>
    <scope>NUCLEOTIDE SEQUENCE [LARGE SCALE GENOMIC DNA]</scope>
    <source>
        <strain evidence="7 8">DT12</strain>
    </source>
</reference>
<dbReference type="EMBL" id="JAPMLT010000007">
    <property type="protein sequence ID" value="MCX7570915.1"/>
    <property type="molecule type" value="Genomic_DNA"/>
</dbReference>
<comment type="similarity">
    <text evidence="2">Belongs to the TMEM86 family.</text>
</comment>
<feature type="transmembrane region" description="Helical" evidence="6">
    <location>
        <begin position="159"/>
        <end position="176"/>
    </location>
</feature>
<evidence type="ECO:0000256" key="3">
    <source>
        <dbReference type="ARBA" id="ARBA00022692"/>
    </source>
</evidence>
<name>A0ABT3X1X4_9BACL</name>
<feature type="transmembrane region" description="Helical" evidence="6">
    <location>
        <begin position="77"/>
        <end position="97"/>
    </location>
</feature>
<dbReference type="RefSeq" id="WP_267152161.1">
    <property type="nucleotide sequence ID" value="NZ_JAPMLT010000007.1"/>
</dbReference>
<dbReference type="PANTHER" id="PTHR31885">
    <property type="entry name" value="GH04784P"/>
    <property type="match status" value="1"/>
</dbReference>
<comment type="subcellular location">
    <subcellularLocation>
        <location evidence="1">Membrane</location>
        <topology evidence="1">Multi-pass membrane protein</topology>
    </subcellularLocation>
</comment>
<keyword evidence="4 6" id="KW-1133">Transmembrane helix</keyword>
<feature type="transmembrane region" description="Helical" evidence="6">
    <location>
        <begin position="134"/>
        <end position="153"/>
    </location>
</feature>
<feature type="transmembrane region" description="Helical" evidence="6">
    <location>
        <begin position="28"/>
        <end position="46"/>
    </location>
</feature>
<feature type="transmembrane region" description="Helical" evidence="6">
    <location>
        <begin position="103"/>
        <end position="122"/>
    </location>
</feature>
<evidence type="ECO:0000313" key="7">
    <source>
        <dbReference type="EMBL" id="MCX7570915.1"/>
    </source>
</evidence>
<gene>
    <name evidence="7" type="ORF">OS242_13275</name>
</gene>
<proteinExistence type="inferred from homology"/>
<sequence>MIILTGVAIGSGLMDLFAISRGWTKARYVWKPFTMILIIVLAFLGADWSNDWHRWLLAGLVLSLAGDVFLVLPSDRFLAGLSSFFAAHVCYIAAFADQGDNEHAASVAVVLTLLGLLSVAVLRRGVLASGGMGLLVAVMCYITVILIMVWRAFLTGDAFMLAGAALFLISDSVLAWNRFIKPSLTAELTVMATYYSAQLLLAWSLL</sequence>
<keyword evidence="8" id="KW-1185">Reference proteome</keyword>
<evidence type="ECO:0000256" key="1">
    <source>
        <dbReference type="ARBA" id="ARBA00004141"/>
    </source>
</evidence>